<keyword evidence="4" id="KW-0862">Zinc</keyword>
<dbReference type="InterPro" id="IPR025258">
    <property type="entry name" value="RH_dom"/>
</dbReference>
<evidence type="ECO:0000256" key="4">
    <source>
        <dbReference type="ARBA" id="ARBA00022833"/>
    </source>
</evidence>
<evidence type="ECO:0000256" key="2">
    <source>
        <dbReference type="ARBA" id="ARBA00022737"/>
    </source>
</evidence>
<evidence type="ECO:0000313" key="6">
    <source>
        <dbReference type="Proteomes" id="UP000694553"/>
    </source>
</evidence>
<keyword evidence="1" id="KW-0479">Metal-binding</keyword>
<dbReference type="Proteomes" id="UP000694553">
    <property type="component" value="Unassembled WGS sequence"/>
</dbReference>
<dbReference type="PANTHER" id="PTHR12326">
    <property type="entry name" value="PLECKSTRIN HOMOLOGY DOMAIN CONTAINING PROTEIN"/>
    <property type="match status" value="1"/>
</dbReference>
<evidence type="ECO:0000256" key="1">
    <source>
        <dbReference type="ARBA" id="ARBA00022723"/>
    </source>
</evidence>
<keyword evidence="3" id="KW-0863">Zinc-finger</keyword>
<dbReference type="InterPro" id="IPR002219">
    <property type="entry name" value="PKC_DAG/PE"/>
</dbReference>
<reference evidence="6" key="1">
    <citation type="submission" date="2019-10" db="EMBL/GenBank/DDBJ databases">
        <title>Corvus moneduloides (New Caledonian crow) genome, bCorMon1, primary haplotype.</title>
        <authorList>
            <person name="Rutz C."/>
            <person name="Fungtammasan C."/>
            <person name="Mountcastle J."/>
            <person name="Formenti G."/>
            <person name="Chow W."/>
            <person name="Howe K."/>
            <person name="Steele M.P."/>
            <person name="Fernandes J."/>
            <person name="Gilbert M.T.P."/>
            <person name="Fedrigo O."/>
            <person name="Jarvis E.D."/>
            <person name="Gemmell N."/>
        </authorList>
    </citation>
    <scope>NUCLEOTIDE SEQUENCE [LARGE SCALE GENOMIC DNA]</scope>
</reference>
<reference evidence="5" key="3">
    <citation type="submission" date="2025-09" db="UniProtKB">
        <authorList>
            <consortium name="Ensembl"/>
        </authorList>
    </citation>
    <scope>IDENTIFICATION</scope>
</reference>
<dbReference type="AlphaFoldDB" id="A0A8U7NAE1"/>
<dbReference type="PANTHER" id="PTHR12326:SF5">
    <property type="entry name" value="PLECKSTRIN HOMOLOGY DOMAIN-CONTAINING FAMILY M MEMBER 1"/>
    <property type="match status" value="1"/>
</dbReference>
<keyword evidence="2" id="KW-0677">Repeat</keyword>
<name>A0A8U7NAE1_CORMO</name>
<dbReference type="InterPro" id="IPR051366">
    <property type="entry name" value="DEF8"/>
</dbReference>
<dbReference type="SMART" id="SM01175">
    <property type="entry name" value="DUF4206"/>
    <property type="match status" value="1"/>
</dbReference>
<evidence type="ECO:0000313" key="5">
    <source>
        <dbReference type="Ensembl" id="ENSCMUP00000028811.1"/>
    </source>
</evidence>
<dbReference type="OMA" id="TIFHQSC"/>
<protein>
    <submittedName>
        <fullName evidence="5">Uncharacterized protein</fullName>
    </submittedName>
</protein>
<evidence type="ECO:0000256" key="3">
    <source>
        <dbReference type="ARBA" id="ARBA00022771"/>
    </source>
</evidence>
<accession>A0A8U7NAE1</accession>
<proteinExistence type="predicted"/>
<dbReference type="SMART" id="SM00109">
    <property type="entry name" value="C1"/>
    <property type="match status" value="1"/>
</dbReference>
<keyword evidence="6" id="KW-1185">Reference proteome</keyword>
<dbReference type="PROSITE" id="PS50081">
    <property type="entry name" value="ZF_DAG_PE_2"/>
    <property type="match status" value="1"/>
</dbReference>
<dbReference type="GO" id="GO:0008270">
    <property type="term" value="F:zinc ion binding"/>
    <property type="evidence" value="ECO:0007669"/>
    <property type="project" value="UniProtKB-KW"/>
</dbReference>
<organism evidence="5 6">
    <name type="scientific">Corvus moneduloides</name>
    <name type="common">New Caledonian crow</name>
    <dbReference type="NCBI Taxonomy" id="1196302"/>
    <lineage>
        <taxon>Eukaryota</taxon>
        <taxon>Metazoa</taxon>
        <taxon>Chordata</taxon>
        <taxon>Craniata</taxon>
        <taxon>Vertebrata</taxon>
        <taxon>Euteleostomi</taxon>
        <taxon>Archelosauria</taxon>
        <taxon>Archosauria</taxon>
        <taxon>Dinosauria</taxon>
        <taxon>Saurischia</taxon>
        <taxon>Theropoda</taxon>
        <taxon>Coelurosauria</taxon>
        <taxon>Aves</taxon>
        <taxon>Neognathae</taxon>
        <taxon>Neoaves</taxon>
        <taxon>Telluraves</taxon>
        <taxon>Australaves</taxon>
        <taxon>Passeriformes</taxon>
        <taxon>Corvoidea</taxon>
        <taxon>Corvidae</taxon>
        <taxon>Corvus</taxon>
    </lineage>
</organism>
<dbReference type="Pfam" id="PF13901">
    <property type="entry name" value="RH_dom"/>
    <property type="match status" value="1"/>
</dbReference>
<reference evidence="5" key="2">
    <citation type="submission" date="2025-08" db="UniProtKB">
        <authorList>
            <consortium name="Ensembl"/>
        </authorList>
    </citation>
    <scope>IDENTIFICATION</scope>
</reference>
<dbReference type="Ensembl" id="ENSCMUT00000031778.1">
    <property type="protein sequence ID" value="ENSCMUP00000028811.1"/>
    <property type="gene ID" value="ENSCMUG00000017520.1"/>
</dbReference>
<sequence>MGRILRSREQLKLLGDYLIMCRSGALKELSKRLDHRHYLLECPHKYSVADLRQIADGVFETFLQSLLQFASHHVYSCDLCTQRGFICQICNSSSIIFPFEFDTTTRCSECKTVFHRDCHARAPSCPRCERRQRYQRRLEAGTEPSL</sequence>